<dbReference type="InterPro" id="IPR002657">
    <property type="entry name" value="BilAc:Na_symport/Acr3"/>
</dbReference>
<evidence type="ECO:0000256" key="5">
    <source>
        <dbReference type="SAM" id="Phobius"/>
    </source>
</evidence>
<dbReference type="EMBL" id="PDUD01000040">
    <property type="protein sequence ID" value="PHN02427.1"/>
    <property type="molecule type" value="Genomic_DNA"/>
</dbReference>
<feature type="transmembrane region" description="Helical" evidence="5">
    <location>
        <begin position="274"/>
        <end position="294"/>
    </location>
</feature>
<sequence length="433" mass="46814">MITIRKIALRAGLAALALLLIALLFQLESWQAPLAVGSAITLAFGLGAVPSLKNYQYTAWIIVAIVCGMLYPAAFLSWGDLDLRNPWLILIVVQLVMFGMGTQMSFRDFTNIRSMGKGVLVGILCQFSIMPVVGFTLTRIFHFDPEIAAGIVLIGSCSSGLASNVMVYLAGANLTLSVTLTAVATLLAPIMTPLLMKILAGTYVEVHFLDMCIQIIKIVIVPIGAAMLYDLFKSGPERWIRIVNIIFIIAVIWLTALTLGLWDRLASSLSVGMLTAIELISFLGGAVIAGKLYYLATTYSDKVRGFMPMLSMFGIVYFTLVTTAASRENILTVGLLMLLVSILHNSLGYTFGYWISRALGLDRDSCQTVALEVGLQNGGMASGLAGVMGKLATLGLAAAVFSPWMNISGSILGNYWRRQREKRALNVEDAESS</sequence>
<evidence type="ECO:0000256" key="1">
    <source>
        <dbReference type="ARBA" id="ARBA00004141"/>
    </source>
</evidence>
<gene>
    <name evidence="6" type="ORF">CRP01_32105</name>
</gene>
<dbReference type="PANTHER" id="PTHR10361">
    <property type="entry name" value="SODIUM-BILE ACID COTRANSPORTER"/>
    <property type="match status" value="1"/>
</dbReference>
<evidence type="ECO:0000256" key="4">
    <source>
        <dbReference type="ARBA" id="ARBA00023136"/>
    </source>
</evidence>
<evidence type="ECO:0000313" key="6">
    <source>
        <dbReference type="EMBL" id="PHN02427.1"/>
    </source>
</evidence>
<dbReference type="Pfam" id="PF01758">
    <property type="entry name" value="SBF"/>
    <property type="match status" value="1"/>
</dbReference>
<feature type="transmembrane region" description="Helical" evidence="5">
    <location>
        <begin position="57"/>
        <end position="75"/>
    </location>
</feature>
<feature type="transmembrane region" description="Helical" evidence="5">
    <location>
        <begin position="87"/>
        <end position="106"/>
    </location>
</feature>
<dbReference type="OrthoDB" id="9806785at2"/>
<comment type="caution">
    <text evidence="6">The sequence shown here is derived from an EMBL/GenBank/DDBJ whole genome shotgun (WGS) entry which is preliminary data.</text>
</comment>
<dbReference type="PANTHER" id="PTHR10361:SF28">
    <property type="entry name" value="P3 PROTEIN-RELATED"/>
    <property type="match status" value="1"/>
</dbReference>
<dbReference type="Proteomes" id="UP000223913">
    <property type="component" value="Unassembled WGS sequence"/>
</dbReference>
<keyword evidence="3 5" id="KW-1133">Transmembrane helix</keyword>
<dbReference type="InterPro" id="IPR038770">
    <property type="entry name" value="Na+/solute_symporter_sf"/>
</dbReference>
<feature type="transmembrane region" description="Helical" evidence="5">
    <location>
        <begin position="7"/>
        <end position="25"/>
    </location>
</feature>
<feature type="transmembrane region" description="Helical" evidence="5">
    <location>
        <begin position="118"/>
        <end position="141"/>
    </location>
</feature>
<keyword evidence="2 5" id="KW-0812">Transmembrane</keyword>
<name>A0A2D0N1T9_FLAN2</name>
<keyword evidence="4 5" id="KW-0472">Membrane</keyword>
<protein>
    <submittedName>
        <fullName evidence="6">Bile acid:sodium symporter</fullName>
    </submittedName>
</protein>
<evidence type="ECO:0000256" key="3">
    <source>
        <dbReference type="ARBA" id="ARBA00022989"/>
    </source>
</evidence>
<dbReference type="AlphaFoldDB" id="A0A2D0N1T9"/>
<feature type="transmembrane region" description="Helical" evidence="5">
    <location>
        <begin position="176"/>
        <end position="196"/>
    </location>
</feature>
<feature type="transmembrane region" description="Helical" evidence="5">
    <location>
        <begin position="31"/>
        <end position="50"/>
    </location>
</feature>
<feature type="transmembrane region" description="Helical" evidence="5">
    <location>
        <begin position="331"/>
        <end position="355"/>
    </location>
</feature>
<feature type="transmembrane region" description="Helical" evidence="5">
    <location>
        <begin position="306"/>
        <end position="325"/>
    </location>
</feature>
<evidence type="ECO:0000313" key="7">
    <source>
        <dbReference type="Proteomes" id="UP000223913"/>
    </source>
</evidence>
<feature type="transmembrane region" description="Helical" evidence="5">
    <location>
        <begin position="208"/>
        <end position="232"/>
    </location>
</feature>
<dbReference type="RefSeq" id="WP_099154173.1">
    <property type="nucleotide sequence ID" value="NZ_PDUD01000040.1"/>
</dbReference>
<reference evidence="6 7" key="1">
    <citation type="submission" date="2017-10" db="EMBL/GenBank/DDBJ databases">
        <title>The draft genome sequence of Lewinella nigricans NBRC 102662.</title>
        <authorList>
            <person name="Wang K."/>
        </authorList>
    </citation>
    <scope>NUCLEOTIDE SEQUENCE [LARGE SCALE GENOMIC DNA]</scope>
    <source>
        <strain evidence="6 7">NBRC 102662</strain>
    </source>
</reference>
<dbReference type="GO" id="GO:0016020">
    <property type="term" value="C:membrane"/>
    <property type="evidence" value="ECO:0007669"/>
    <property type="project" value="UniProtKB-SubCell"/>
</dbReference>
<feature type="transmembrane region" description="Helical" evidence="5">
    <location>
        <begin position="239"/>
        <end position="262"/>
    </location>
</feature>
<dbReference type="InterPro" id="IPR004710">
    <property type="entry name" value="Bilac:Na_transpt"/>
</dbReference>
<proteinExistence type="predicted"/>
<keyword evidence="7" id="KW-1185">Reference proteome</keyword>
<evidence type="ECO:0000256" key="2">
    <source>
        <dbReference type="ARBA" id="ARBA00022692"/>
    </source>
</evidence>
<accession>A0A2D0N1T9</accession>
<dbReference type="Gene3D" id="1.20.1530.20">
    <property type="match status" value="1"/>
</dbReference>
<comment type="subcellular location">
    <subcellularLocation>
        <location evidence="1">Membrane</location>
        <topology evidence="1">Multi-pass membrane protein</topology>
    </subcellularLocation>
</comment>
<organism evidence="6 7">
    <name type="scientific">Flavilitoribacter nigricans (strain ATCC 23147 / DSM 23189 / NBRC 102662 / NCIMB 1420 / SS-2)</name>
    <name type="common">Lewinella nigricans</name>
    <dbReference type="NCBI Taxonomy" id="1122177"/>
    <lineage>
        <taxon>Bacteria</taxon>
        <taxon>Pseudomonadati</taxon>
        <taxon>Bacteroidota</taxon>
        <taxon>Saprospiria</taxon>
        <taxon>Saprospirales</taxon>
        <taxon>Lewinellaceae</taxon>
        <taxon>Flavilitoribacter</taxon>
    </lineage>
</organism>